<dbReference type="PANTHER" id="PTHR33525:SF4">
    <property type="entry name" value="CYCLIC DI-GMP PHOSPHODIESTERASE CDGJ"/>
    <property type="match status" value="1"/>
</dbReference>
<dbReference type="RefSeq" id="WP_123094510.1">
    <property type="nucleotide sequence ID" value="NZ_RIZG01000002.1"/>
</dbReference>
<name>A0A3M8Q8E1_9GAMM</name>
<evidence type="ECO:0000313" key="2">
    <source>
        <dbReference type="EMBL" id="RNF51961.1"/>
    </source>
</evidence>
<evidence type="ECO:0000259" key="1">
    <source>
        <dbReference type="PROSITE" id="PS51833"/>
    </source>
</evidence>
<accession>A0A3M8Q8E1</accession>
<dbReference type="SUPFAM" id="SSF109604">
    <property type="entry name" value="HD-domain/PDEase-like"/>
    <property type="match status" value="1"/>
</dbReference>
<dbReference type="AlphaFoldDB" id="A0A3M8Q8E1"/>
<dbReference type="PANTHER" id="PTHR33525">
    <property type="match status" value="1"/>
</dbReference>
<gene>
    <name evidence="2" type="ORF">EBI00_03270</name>
</gene>
<dbReference type="InterPro" id="IPR052340">
    <property type="entry name" value="RNase_Y/CdgJ"/>
</dbReference>
<organism evidence="2 3">
    <name type="scientific">Marinomonas hwangdonensis</name>
    <dbReference type="NCBI Taxonomy" id="1053647"/>
    <lineage>
        <taxon>Bacteria</taxon>
        <taxon>Pseudomonadati</taxon>
        <taxon>Pseudomonadota</taxon>
        <taxon>Gammaproteobacteria</taxon>
        <taxon>Oceanospirillales</taxon>
        <taxon>Oceanospirillaceae</taxon>
        <taxon>Marinomonas</taxon>
    </lineage>
</organism>
<keyword evidence="3" id="KW-1185">Reference proteome</keyword>
<dbReference type="PROSITE" id="PS51833">
    <property type="entry name" value="HDOD"/>
    <property type="match status" value="1"/>
</dbReference>
<dbReference type="Proteomes" id="UP000280507">
    <property type="component" value="Unassembled WGS sequence"/>
</dbReference>
<dbReference type="Pfam" id="PF08668">
    <property type="entry name" value="HDOD"/>
    <property type="match status" value="1"/>
</dbReference>
<reference evidence="2 3" key="1">
    <citation type="journal article" date="2012" name="Int. J. Syst. Evol. Microbiol.">
        <title>Marinomonas hwangdonensis sp. nov., isolated from seawater.</title>
        <authorList>
            <person name="Jung Y.T."/>
            <person name="Oh T.K."/>
            <person name="Yoon J.H."/>
        </authorList>
    </citation>
    <scope>NUCLEOTIDE SEQUENCE [LARGE SCALE GENOMIC DNA]</scope>
    <source>
        <strain evidence="2 3">HDW-15</strain>
    </source>
</reference>
<dbReference type="EMBL" id="RIZG01000002">
    <property type="protein sequence ID" value="RNF51961.1"/>
    <property type="molecule type" value="Genomic_DNA"/>
</dbReference>
<evidence type="ECO:0000313" key="3">
    <source>
        <dbReference type="Proteomes" id="UP000280507"/>
    </source>
</evidence>
<dbReference type="OrthoDB" id="6100270at2"/>
<dbReference type="InterPro" id="IPR013976">
    <property type="entry name" value="HDOD"/>
</dbReference>
<feature type="domain" description="HDOD" evidence="1">
    <location>
        <begin position="21"/>
        <end position="215"/>
    </location>
</feature>
<dbReference type="Gene3D" id="1.10.3210.10">
    <property type="entry name" value="Hypothetical protein af1432"/>
    <property type="match status" value="1"/>
</dbReference>
<sequence>MIDKSPFGLNEWLHFLKNKKLPVKASVLIRLKTQVKRADDTLENMQANIASDPFLAFAILNEANRILPNKSTDIKTPFHAATMVGMNGLEKLLPQFAPYEDKKQKTPHISAFLENVQVSYEAASIARSWAIGKLTSHEDDIFWTTLFRDTARWLMWFYASPVMQALQKKIQQGEKSSQAELSILGCRLDELTAHLCTHWHTPQKIIDSFLKKHIPNAKELQVLAHLAHHPDELPGFTEDKRLTLIINNPLVFSYCASKVAHEASLMRWDSRNLPFYYRVVATIMHRRIGEVIQMAHLACVESAKKYRISETPSLAQRLLDTTLFTSKPDPRTKQTKKVAAALSPIADLKKTVKKAGILDTKQKAQLALKTIKLAIPNALHTIIFKHANGKTLPAYQYGYNLETIKAIKWNAPSVVFNTMSRKRSANHLSGQKLTRILKDLPDNTDQIIDNTSHLMLVSTHTSATEMLLFWLETRNEFTEIDFKNLKQIVSLISDNTQ</sequence>
<protein>
    <submittedName>
        <fullName evidence="2">HDOD domain-containing protein</fullName>
    </submittedName>
</protein>
<proteinExistence type="predicted"/>
<comment type="caution">
    <text evidence="2">The sequence shown here is derived from an EMBL/GenBank/DDBJ whole genome shotgun (WGS) entry which is preliminary data.</text>
</comment>